<evidence type="ECO:0000313" key="1">
    <source>
        <dbReference type="EMBL" id="KAK1840751.1"/>
    </source>
</evidence>
<dbReference type="AlphaFoldDB" id="A0AAD9EDA9"/>
<accession>A0AAD9EDA9</accession>
<proteinExistence type="predicted"/>
<dbReference type="EMBL" id="JAQOWY010000533">
    <property type="protein sequence ID" value="KAK1840751.1"/>
    <property type="molecule type" value="Genomic_DNA"/>
</dbReference>
<name>A0AAD9EDA9_9PEZI</name>
<protein>
    <submittedName>
        <fullName evidence="1">Uncharacterized protein</fullName>
    </submittedName>
</protein>
<gene>
    <name evidence="1" type="ORF">CCHR01_16616</name>
</gene>
<keyword evidence="2" id="KW-1185">Reference proteome</keyword>
<evidence type="ECO:0000313" key="2">
    <source>
        <dbReference type="Proteomes" id="UP001243330"/>
    </source>
</evidence>
<dbReference type="Proteomes" id="UP001243330">
    <property type="component" value="Unassembled WGS sequence"/>
</dbReference>
<comment type="caution">
    <text evidence="1">The sequence shown here is derived from an EMBL/GenBank/DDBJ whole genome shotgun (WGS) entry which is preliminary data.</text>
</comment>
<sequence>MVGGRERTARRFVLDPRPIGLSHGREPLNQSGGRLQGLQFCSFADIAHAPSAAIAQGLAPSDGRAQSLLTQASVIQAHKPTSLAPSTQRTKNATLCGAVQAKPSRHGGIRIQLQGDNGRNMSYCWLIGRYCFDFHVYGTSAKVETSNNTRPRILFNFSSHILAQFPK</sequence>
<reference evidence="1" key="1">
    <citation type="submission" date="2023-01" db="EMBL/GenBank/DDBJ databases">
        <title>Colletotrichum chrysophilum M932 genome sequence.</title>
        <authorList>
            <person name="Baroncelli R."/>
        </authorList>
    </citation>
    <scope>NUCLEOTIDE SEQUENCE</scope>
    <source>
        <strain evidence="1">M932</strain>
    </source>
</reference>
<organism evidence="1 2">
    <name type="scientific">Colletotrichum chrysophilum</name>
    <dbReference type="NCBI Taxonomy" id="1836956"/>
    <lineage>
        <taxon>Eukaryota</taxon>
        <taxon>Fungi</taxon>
        <taxon>Dikarya</taxon>
        <taxon>Ascomycota</taxon>
        <taxon>Pezizomycotina</taxon>
        <taxon>Sordariomycetes</taxon>
        <taxon>Hypocreomycetidae</taxon>
        <taxon>Glomerellales</taxon>
        <taxon>Glomerellaceae</taxon>
        <taxon>Colletotrichum</taxon>
        <taxon>Colletotrichum gloeosporioides species complex</taxon>
    </lineage>
</organism>